<feature type="region of interest" description="Disordered" evidence="1">
    <location>
        <begin position="56"/>
        <end position="107"/>
    </location>
</feature>
<keyword evidence="2" id="KW-0732">Signal</keyword>
<feature type="signal peptide" evidence="2">
    <location>
        <begin position="1"/>
        <end position="22"/>
    </location>
</feature>
<dbReference type="Proteomes" id="UP000030742">
    <property type="component" value="Unassembled WGS sequence"/>
</dbReference>
<evidence type="ECO:0000313" key="4">
    <source>
        <dbReference type="Proteomes" id="UP000030742"/>
    </source>
</evidence>
<evidence type="ECO:0000256" key="1">
    <source>
        <dbReference type="SAM" id="MobiDB-lite"/>
    </source>
</evidence>
<organism evidence="3 4">
    <name type="scientific">Dendroctonus ponderosae</name>
    <name type="common">Mountain pine beetle</name>
    <dbReference type="NCBI Taxonomy" id="77166"/>
    <lineage>
        <taxon>Eukaryota</taxon>
        <taxon>Metazoa</taxon>
        <taxon>Ecdysozoa</taxon>
        <taxon>Arthropoda</taxon>
        <taxon>Hexapoda</taxon>
        <taxon>Insecta</taxon>
        <taxon>Pterygota</taxon>
        <taxon>Neoptera</taxon>
        <taxon>Endopterygota</taxon>
        <taxon>Coleoptera</taxon>
        <taxon>Polyphaga</taxon>
        <taxon>Cucujiformia</taxon>
        <taxon>Curculionidae</taxon>
        <taxon>Scolytinae</taxon>
        <taxon>Dendroctonus</taxon>
    </lineage>
</organism>
<dbReference type="OrthoDB" id="6159439at2759"/>
<feature type="compositionally biased region" description="Polar residues" evidence="1">
    <location>
        <begin position="67"/>
        <end position="107"/>
    </location>
</feature>
<feature type="chain" id="PRO_5004656141" evidence="2">
    <location>
        <begin position="23"/>
        <end position="127"/>
    </location>
</feature>
<protein>
    <submittedName>
        <fullName evidence="3">Uncharacterized protein</fullName>
    </submittedName>
</protein>
<accession>U4UGI2</accession>
<sequence>MSLIPFLRQVVLILLQIDQQTSDGMGYYEPAYPTTQIPPNGESSYAMTPDIFPGSTTNPAGVMTPPASVQTTDNGDNFNNFHQFYTGETASTGGNQQVAPPENSNGSSEFNFLSNLANDYIPEYYQI</sequence>
<reference evidence="3 4" key="1">
    <citation type="journal article" date="2013" name="Genome Biol.">
        <title>Draft genome of the mountain pine beetle, Dendroctonus ponderosae Hopkins, a major forest pest.</title>
        <authorList>
            <person name="Keeling C.I."/>
            <person name="Yuen M.M."/>
            <person name="Liao N.Y."/>
            <person name="Docking T.R."/>
            <person name="Chan S.K."/>
            <person name="Taylor G.A."/>
            <person name="Palmquist D.L."/>
            <person name="Jackman S.D."/>
            <person name="Nguyen A."/>
            <person name="Li M."/>
            <person name="Henderson H."/>
            <person name="Janes J.K."/>
            <person name="Zhao Y."/>
            <person name="Pandoh P."/>
            <person name="Moore R."/>
            <person name="Sperling F.A."/>
            <person name="Huber D.P."/>
            <person name="Birol I."/>
            <person name="Jones S.J."/>
            <person name="Bohlmann J."/>
        </authorList>
    </citation>
    <scope>NUCLEOTIDE SEQUENCE</scope>
</reference>
<gene>
    <name evidence="3" type="ORF">D910_10386</name>
</gene>
<name>U4UGI2_DENPD</name>
<evidence type="ECO:0000313" key="3">
    <source>
        <dbReference type="EMBL" id="ERL93084.1"/>
    </source>
</evidence>
<proteinExistence type="predicted"/>
<dbReference type="AlphaFoldDB" id="U4UGI2"/>
<dbReference type="EMBL" id="KB632345">
    <property type="protein sequence ID" value="ERL93084.1"/>
    <property type="molecule type" value="Genomic_DNA"/>
</dbReference>
<evidence type="ECO:0000256" key="2">
    <source>
        <dbReference type="SAM" id="SignalP"/>
    </source>
</evidence>